<dbReference type="AlphaFoldDB" id="A0A345BYS6"/>
<dbReference type="Proteomes" id="UP000252100">
    <property type="component" value="Chromosome"/>
</dbReference>
<dbReference type="Gene3D" id="3.30.1380.10">
    <property type="match status" value="1"/>
</dbReference>
<evidence type="ECO:0000256" key="1">
    <source>
        <dbReference type="SAM" id="MobiDB-lite"/>
    </source>
</evidence>
<proteinExistence type="predicted"/>
<name>A0A345BYS6_9BACI</name>
<keyword evidence="3" id="KW-0121">Carboxypeptidase</keyword>
<dbReference type="InterPro" id="IPR052179">
    <property type="entry name" value="DD-CPase-like"/>
</dbReference>
<sequence length="268" mass="30188">MKHGKMAIVGTTVFLLLSACQETQENRQTDQPSEPEEETSENAEENNTEEENNDPWVIEEDQFNVTETVEGVDTIQNPDNIQVLVNHDYALPEGYEPDDLVVPDVTFSFDEDVEKRYLRAPAAEALEDLFDAASEDSQDLFAVSGFRSHERQDAIFANAVAESSEEEANETIAKPGNSEHQTGLAMDISSDSNDFQLSPAFAETEEGEWVAEHAHEHGFIIRYPEDGEAITEISYEPWHLRYVGEEVATIIYEHGITLEEFFEHTAKI</sequence>
<dbReference type="InterPro" id="IPR058193">
    <property type="entry name" value="VanY/YodJ_core_dom"/>
</dbReference>
<dbReference type="PANTHER" id="PTHR34385:SF1">
    <property type="entry name" value="PEPTIDOGLYCAN L-ALANYL-D-GLUTAMATE ENDOPEPTIDASE CWLK"/>
    <property type="match status" value="1"/>
</dbReference>
<dbReference type="Pfam" id="PF02557">
    <property type="entry name" value="VanY"/>
    <property type="match status" value="1"/>
</dbReference>
<feature type="domain" description="D-alanyl-D-alanine carboxypeptidase-like core" evidence="2">
    <location>
        <begin position="116"/>
        <end position="244"/>
    </location>
</feature>
<dbReference type="InterPro" id="IPR003709">
    <property type="entry name" value="VanY-like_core_dom"/>
</dbReference>
<keyword evidence="4" id="KW-1185">Reference proteome</keyword>
<keyword evidence="3" id="KW-0378">Hydrolase</keyword>
<evidence type="ECO:0000259" key="2">
    <source>
        <dbReference type="Pfam" id="PF02557"/>
    </source>
</evidence>
<keyword evidence="3" id="KW-0645">Protease</keyword>
<accession>A0A345BYS6</accession>
<reference evidence="3 4" key="1">
    <citation type="journal article" date="2018" name="J. Microbiol.">
        <title>Salicibibacter kimchii gen. nov., sp. nov., a moderately halophilic and alkalitolerant bacterium in the family Bacillaceae, isolated from kimchi.</title>
        <authorList>
            <person name="Jang J.Y."/>
            <person name="Oh Y.J."/>
            <person name="Lim S.K."/>
            <person name="Park H.K."/>
            <person name="Lee C."/>
            <person name="Kim J.Y."/>
            <person name="Lee M.A."/>
            <person name="Choi H.J."/>
        </authorList>
    </citation>
    <scope>NUCLEOTIDE SEQUENCE [LARGE SCALE GENOMIC DNA]</scope>
    <source>
        <strain evidence="3 4">NKC1-1</strain>
    </source>
</reference>
<evidence type="ECO:0000313" key="3">
    <source>
        <dbReference type="EMBL" id="AXF56107.1"/>
    </source>
</evidence>
<feature type="compositionally biased region" description="Acidic residues" evidence="1">
    <location>
        <begin position="33"/>
        <end position="56"/>
    </location>
</feature>
<dbReference type="RefSeq" id="WP_114372595.1">
    <property type="nucleotide sequence ID" value="NZ_CP031092.1"/>
</dbReference>
<dbReference type="InterPro" id="IPR009045">
    <property type="entry name" value="Zn_M74/Hedgehog-like"/>
</dbReference>
<organism evidence="3 4">
    <name type="scientific">Salicibibacter kimchii</name>
    <dbReference type="NCBI Taxonomy" id="2099786"/>
    <lineage>
        <taxon>Bacteria</taxon>
        <taxon>Bacillati</taxon>
        <taxon>Bacillota</taxon>
        <taxon>Bacilli</taxon>
        <taxon>Bacillales</taxon>
        <taxon>Bacillaceae</taxon>
        <taxon>Salicibibacter</taxon>
    </lineage>
</organism>
<feature type="region of interest" description="Disordered" evidence="1">
    <location>
        <begin position="23"/>
        <end position="56"/>
    </location>
</feature>
<evidence type="ECO:0000313" key="4">
    <source>
        <dbReference type="Proteomes" id="UP000252100"/>
    </source>
</evidence>
<protein>
    <submittedName>
        <fullName evidence="3">D-alanyl-D-alanine carboxypeptidase family protein</fullName>
    </submittedName>
</protein>
<dbReference type="SUPFAM" id="SSF55166">
    <property type="entry name" value="Hedgehog/DD-peptidase"/>
    <property type="match status" value="1"/>
</dbReference>
<dbReference type="OrthoDB" id="9792074at2"/>
<dbReference type="EMBL" id="CP031092">
    <property type="protein sequence ID" value="AXF56107.1"/>
    <property type="molecule type" value="Genomic_DNA"/>
</dbReference>
<dbReference type="GO" id="GO:0006508">
    <property type="term" value="P:proteolysis"/>
    <property type="evidence" value="ECO:0007669"/>
    <property type="project" value="InterPro"/>
</dbReference>
<dbReference type="GO" id="GO:0004180">
    <property type="term" value="F:carboxypeptidase activity"/>
    <property type="evidence" value="ECO:0007669"/>
    <property type="project" value="UniProtKB-KW"/>
</dbReference>
<dbReference type="PROSITE" id="PS51257">
    <property type="entry name" value="PROKAR_LIPOPROTEIN"/>
    <property type="match status" value="1"/>
</dbReference>
<dbReference type="CDD" id="cd14852">
    <property type="entry name" value="LD-carboxypeptidase"/>
    <property type="match status" value="1"/>
</dbReference>
<gene>
    <name evidence="3" type="ORF">DT065_08775</name>
</gene>
<dbReference type="PANTHER" id="PTHR34385">
    <property type="entry name" value="D-ALANYL-D-ALANINE CARBOXYPEPTIDASE"/>
    <property type="match status" value="1"/>
</dbReference>
<dbReference type="KEGG" id="rue:DT065_08775"/>